<proteinExistence type="inferred from homology"/>
<comment type="caution">
    <text evidence="10">The sequence shown here is derived from an EMBL/GenBank/DDBJ whole genome shotgun (WGS) entry which is preliminary data.</text>
</comment>
<gene>
    <name evidence="10" type="ORF">GUH15_31860</name>
</gene>
<accession>A0A8I0LDV4</accession>
<feature type="non-terminal residue" evidence="10">
    <location>
        <position position="1"/>
    </location>
</feature>
<evidence type="ECO:0000313" key="10">
    <source>
        <dbReference type="EMBL" id="MBD4340558.1"/>
    </source>
</evidence>
<feature type="non-terminal residue" evidence="10">
    <location>
        <position position="91"/>
    </location>
</feature>
<dbReference type="InterPro" id="IPR000531">
    <property type="entry name" value="Beta-barrel_TonB"/>
</dbReference>
<keyword evidence="2 8" id="KW-0813">Transport</keyword>
<evidence type="ECO:0000256" key="6">
    <source>
        <dbReference type="ARBA" id="ARBA00023136"/>
    </source>
</evidence>
<sequence>PWRGATEIREPALSISAPENSELTYEKKHELNVGLDMGFLDDRITLSMDAYRRNNFDLIGNVVTMGLGGAVDKQGNVAEMKSQGVELSLFT</sequence>
<evidence type="ECO:0000259" key="9">
    <source>
        <dbReference type="Pfam" id="PF00593"/>
    </source>
</evidence>
<evidence type="ECO:0000256" key="3">
    <source>
        <dbReference type="ARBA" id="ARBA00022452"/>
    </source>
</evidence>
<dbReference type="InterPro" id="IPR036942">
    <property type="entry name" value="Beta-barrel_TonB_sf"/>
</dbReference>
<evidence type="ECO:0000256" key="1">
    <source>
        <dbReference type="ARBA" id="ARBA00004571"/>
    </source>
</evidence>
<protein>
    <submittedName>
        <fullName evidence="10">TonB-dependent receptor</fullName>
    </submittedName>
</protein>
<keyword evidence="7 8" id="KW-0998">Cell outer membrane</keyword>
<evidence type="ECO:0000256" key="4">
    <source>
        <dbReference type="ARBA" id="ARBA00022692"/>
    </source>
</evidence>
<keyword evidence="10" id="KW-0675">Receptor</keyword>
<evidence type="ECO:0000256" key="5">
    <source>
        <dbReference type="ARBA" id="ARBA00023077"/>
    </source>
</evidence>
<reference evidence="10" key="1">
    <citation type="submission" date="2020-01" db="EMBL/GenBank/DDBJ databases">
        <authorList>
            <person name="Richard D."/>
        </authorList>
    </citation>
    <scope>NUCLEOTIDE SEQUENCE</scope>
    <source>
        <strain evidence="10">JP541</strain>
    </source>
</reference>
<keyword evidence="6 8" id="KW-0472">Membrane</keyword>
<organism evidence="10 11">
    <name type="scientific">Xanthomonas citri pv. citri</name>
    <dbReference type="NCBI Taxonomy" id="611301"/>
    <lineage>
        <taxon>Bacteria</taxon>
        <taxon>Pseudomonadati</taxon>
        <taxon>Pseudomonadota</taxon>
        <taxon>Gammaproteobacteria</taxon>
        <taxon>Lysobacterales</taxon>
        <taxon>Lysobacteraceae</taxon>
        <taxon>Xanthomonas</taxon>
    </lineage>
</organism>
<dbReference type="PROSITE" id="PS52016">
    <property type="entry name" value="TONB_DEPENDENT_REC_3"/>
    <property type="match status" value="1"/>
</dbReference>
<comment type="subcellular location">
    <subcellularLocation>
        <location evidence="1 8">Cell outer membrane</location>
        <topology evidence="1 8">Multi-pass membrane protein</topology>
    </subcellularLocation>
</comment>
<dbReference type="Pfam" id="PF00593">
    <property type="entry name" value="TonB_dep_Rec_b-barrel"/>
    <property type="match status" value="1"/>
</dbReference>
<evidence type="ECO:0000256" key="8">
    <source>
        <dbReference type="PROSITE-ProRule" id="PRU01360"/>
    </source>
</evidence>
<dbReference type="Gene3D" id="2.40.170.20">
    <property type="entry name" value="TonB-dependent receptor, beta-barrel domain"/>
    <property type="match status" value="1"/>
</dbReference>
<evidence type="ECO:0000256" key="7">
    <source>
        <dbReference type="ARBA" id="ARBA00023237"/>
    </source>
</evidence>
<evidence type="ECO:0000313" key="11">
    <source>
        <dbReference type="Proteomes" id="UP000653002"/>
    </source>
</evidence>
<dbReference type="AlphaFoldDB" id="A0A8I0LDV4"/>
<dbReference type="Proteomes" id="UP000653002">
    <property type="component" value="Unassembled WGS sequence"/>
</dbReference>
<dbReference type="EMBL" id="JAABFR010002742">
    <property type="protein sequence ID" value="MBD4340558.1"/>
    <property type="molecule type" value="Genomic_DNA"/>
</dbReference>
<dbReference type="InterPro" id="IPR039426">
    <property type="entry name" value="TonB-dep_rcpt-like"/>
</dbReference>
<keyword evidence="5" id="KW-0798">TonB box</keyword>
<keyword evidence="3 8" id="KW-1134">Transmembrane beta strand</keyword>
<feature type="domain" description="TonB-dependent receptor-like beta-barrel" evidence="9">
    <location>
        <begin position="20"/>
        <end position="89"/>
    </location>
</feature>
<name>A0A8I0LDV4_XANCI</name>
<keyword evidence="4 8" id="KW-0812">Transmembrane</keyword>
<comment type="similarity">
    <text evidence="8">Belongs to the TonB-dependent receptor family.</text>
</comment>
<dbReference type="GO" id="GO:0009279">
    <property type="term" value="C:cell outer membrane"/>
    <property type="evidence" value="ECO:0007669"/>
    <property type="project" value="UniProtKB-SubCell"/>
</dbReference>
<evidence type="ECO:0000256" key="2">
    <source>
        <dbReference type="ARBA" id="ARBA00022448"/>
    </source>
</evidence>
<dbReference type="SUPFAM" id="SSF56935">
    <property type="entry name" value="Porins"/>
    <property type="match status" value="1"/>
</dbReference>